<dbReference type="InterPro" id="IPR006638">
    <property type="entry name" value="Elp3/MiaA/NifB-like_rSAM"/>
</dbReference>
<name>A0A1H8K396_9MICO</name>
<evidence type="ECO:0000256" key="8">
    <source>
        <dbReference type="ARBA" id="ARBA00023014"/>
    </source>
</evidence>
<evidence type="ECO:0000313" key="15">
    <source>
        <dbReference type="EMBL" id="TFB95115.1"/>
    </source>
</evidence>
<dbReference type="InterPro" id="IPR005839">
    <property type="entry name" value="Methylthiotransferase"/>
</dbReference>
<dbReference type="PANTHER" id="PTHR43020">
    <property type="entry name" value="CDK5 REGULATORY SUBUNIT-ASSOCIATED PROTEIN 1"/>
    <property type="match status" value="1"/>
</dbReference>
<keyword evidence="4 14" id="KW-0949">S-adenosyl-L-methionine</keyword>
<dbReference type="InterPro" id="IPR038135">
    <property type="entry name" value="Methylthiotransferase_N_sf"/>
</dbReference>
<dbReference type="FunFam" id="3.80.30.20:FF:000001">
    <property type="entry name" value="tRNA-2-methylthio-N(6)-dimethylallyladenosine synthase 2"/>
    <property type="match status" value="1"/>
</dbReference>
<evidence type="ECO:0000256" key="13">
    <source>
        <dbReference type="ARBA" id="ARBA00081141"/>
    </source>
</evidence>
<evidence type="ECO:0000256" key="6">
    <source>
        <dbReference type="ARBA" id="ARBA00022723"/>
    </source>
</evidence>
<comment type="subunit">
    <text evidence="14">Monomer.</text>
</comment>
<reference evidence="15 16" key="1">
    <citation type="submission" date="2019-03" db="EMBL/GenBank/DDBJ databases">
        <title>Genomics of glacier-inhabiting Cryobacterium strains.</title>
        <authorList>
            <person name="Liu Q."/>
            <person name="Xin Y.-H."/>
        </authorList>
    </citation>
    <scope>NUCLEOTIDE SEQUENCE [LARGE SCALE GENOMIC DNA]</scope>
    <source>
        <strain evidence="15 16">Hh15</strain>
    </source>
</reference>
<dbReference type="InterPro" id="IPR023404">
    <property type="entry name" value="rSAM_horseshoe"/>
</dbReference>
<keyword evidence="6 14" id="KW-0479">Metal-binding</keyword>
<feature type="binding site" evidence="14">
    <location>
        <position position="180"/>
    </location>
    <ligand>
        <name>[4Fe-4S] cluster</name>
        <dbReference type="ChEBI" id="CHEBI:49883"/>
        <label>2</label>
        <note>4Fe-4S-S-AdoMet</note>
    </ligand>
</feature>
<dbReference type="FunFam" id="3.40.50.12160:FF:000003">
    <property type="entry name" value="CDK5 regulatory subunit-associated protein 1"/>
    <property type="match status" value="1"/>
</dbReference>
<evidence type="ECO:0000256" key="4">
    <source>
        <dbReference type="ARBA" id="ARBA00022691"/>
    </source>
</evidence>
<evidence type="ECO:0000313" key="16">
    <source>
        <dbReference type="Proteomes" id="UP000297654"/>
    </source>
</evidence>
<dbReference type="PANTHER" id="PTHR43020:SF2">
    <property type="entry name" value="MITOCHONDRIAL TRNA METHYLTHIOTRANSFERASE CDK5RAP1"/>
    <property type="match status" value="1"/>
</dbReference>
<dbReference type="HAMAP" id="MF_01864">
    <property type="entry name" value="tRNA_metthiotr_MiaB"/>
    <property type="match status" value="1"/>
</dbReference>
<evidence type="ECO:0000256" key="7">
    <source>
        <dbReference type="ARBA" id="ARBA00023004"/>
    </source>
</evidence>
<feature type="binding site" evidence="14">
    <location>
        <position position="72"/>
    </location>
    <ligand>
        <name>[4Fe-4S] cluster</name>
        <dbReference type="ChEBI" id="CHEBI:49883"/>
        <label>1</label>
    </ligand>
</feature>
<dbReference type="InterPro" id="IPR013848">
    <property type="entry name" value="Methylthiotransferase_N"/>
</dbReference>
<dbReference type="CDD" id="cd01335">
    <property type="entry name" value="Radical_SAM"/>
    <property type="match status" value="1"/>
</dbReference>
<dbReference type="Pfam" id="PF04055">
    <property type="entry name" value="Radical_SAM"/>
    <property type="match status" value="1"/>
</dbReference>
<protein>
    <recommendedName>
        <fullName evidence="11 14">tRNA-2-methylthio-N(6)-dimethylallyladenosine synthase</fullName>
        <ecNumber evidence="9 14">2.8.4.3</ecNumber>
    </recommendedName>
    <alternativeName>
        <fullName evidence="13 14">(Dimethylallyl)adenosine tRNA methylthiotransferase MiaB</fullName>
    </alternativeName>
    <alternativeName>
        <fullName evidence="12 14">tRNA-i(6)A37 methylthiotransferase</fullName>
    </alternativeName>
</protein>
<dbReference type="PROSITE" id="PS50926">
    <property type="entry name" value="TRAM"/>
    <property type="match status" value="1"/>
</dbReference>
<comment type="subcellular location">
    <subcellularLocation>
        <location evidence="14">Cytoplasm</location>
    </subcellularLocation>
</comment>
<evidence type="ECO:0000256" key="9">
    <source>
        <dbReference type="ARBA" id="ARBA00033765"/>
    </source>
</evidence>
<sequence>MSIVAPEQARRTVITPSVAAIDESGRARTYEVRTFGCQMNVHDSERLSGSLEAAGYVSANGDEADIVVINTCAVRENADNKLYGNLGYLASVKRKHAGMQIAVGGCLAQKDKTTILEKAPWVDVVFGTHNMGSLPSLLERARHNGEAQLEILESLETFPSTLPTKRDSSYSGWVSISVGCNNTCTFCIVPALRGKEKDRRPGEILAEIQALVDDGAIEVTLLGQNVNSYGVEFGDRLAFGKLLRAAGKIDGLERIRFTSPHPAAFTDDVIDAMAETPAVMPQLHMPLQSGSDRVLKAMRRSYRGAKFLGILDRVRAQMPNAAISTDIIVGFPGETEEDFQETLRVVEQARFATAFTFQYSIRPGTPAATMPDQVPKAVVQDRYERLAALQERISLEENQAMIGREVELLVANGGRKDNDTHRLSGRAPDSRLVHFDVPAGSPRPRPGDMVTVVVTQAAPFHLIADSTTDAPLRIRSTRAGDAWDRMEAESCGVPAHGGATSGPGPVSLGLPTIGLRLESGATTIPIYNVNDDER</sequence>
<dbReference type="GO" id="GO:0005829">
    <property type="term" value="C:cytosol"/>
    <property type="evidence" value="ECO:0007669"/>
    <property type="project" value="TreeGrafter"/>
</dbReference>
<keyword evidence="2 14" id="KW-0004">4Fe-4S</keyword>
<dbReference type="GO" id="GO:0046872">
    <property type="term" value="F:metal ion binding"/>
    <property type="evidence" value="ECO:0007669"/>
    <property type="project" value="UniProtKB-KW"/>
</dbReference>
<evidence type="ECO:0000256" key="10">
    <source>
        <dbReference type="ARBA" id="ARBA00051425"/>
    </source>
</evidence>
<dbReference type="SFLD" id="SFLDG01082">
    <property type="entry name" value="B12-binding_domain_containing"/>
    <property type="match status" value="1"/>
</dbReference>
<comment type="function">
    <text evidence="1 14">Catalyzes the methylthiolation of N6-(dimethylallyl)adenosine (i(6)A), leading to the formation of 2-methylthio-N6-(dimethylallyl)adenosine (ms(2)i(6)A) at position 37 in tRNAs that read codons beginning with uridine.</text>
</comment>
<dbReference type="PROSITE" id="PS51449">
    <property type="entry name" value="MTTASE_N"/>
    <property type="match status" value="1"/>
</dbReference>
<dbReference type="NCBIfam" id="TIGR01574">
    <property type="entry name" value="miaB-methiolase"/>
    <property type="match status" value="1"/>
</dbReference>
<dbReference type="InterPro" id="IPR006463">
    <property type="entry name" value="MiaB_methiolase"/>
</dbReference>
<keyword evidence="16" id="KW-1185">Reference proteome</keyword>
<dbReference type="PROSITE" id="PS51918">
    <property type="entry name" value="RADICAL_SAM"/>
    <property type="match status" value="1"/>
</dbReference>
<dbReference type="PROSITE" id="PS01278">
    <property type="entry name" value="MTTASE_RADICAL"/>
    <property type="match status" value="1"/>
</dbReference>
<evidence type="ECO:0000256" key="12">
    <source>
        <dbReference type="ARBA" id="ARBA00080698"/>
    </source>
</evidence>
<gene>
    <name evidence="14 15" type="primary">miaB</name>
    <name evidence="15" type="ORF">E3O10_00755</name>
</gene>
<proteinExistence type="inferred from homology"/>
<dbReference type="OrthoDB" id="9805215at2"/>
<feature type="binding site" evidence="14">
    <location>
        <position position="187"/>
    </location>
    <ligand>
        <name>[4Fe-4S] cluster</name>
        <dbReference type="ChEBI" id="CHEBI:49883"/>
        <label>2</label>
        <note>4Fe-4S-S-AdoMet</note>
    </ligand>
</feature>
<dbReference type="STRING" id="1424661.SAMN05216281_11742"/>
<dbReference type="SUPFAM" id="SSF102114">
    <property type="entry name" value="Radical SAM enzymes"/>
    <property type="match status" value="1"/>
</dbReference>
<dbReference type="Gene3D" id="3.80.30.20">
    <property type="entry name" value="tm_1862 like domain"/>
    <property type="match status" value="1"/>
</dbReference>
<evidence type="ECO:0000256" key="14">
    <source>
        <dbReference type="HAMAP-Rule" id="MF_01864"/>
    </source>
</evidence>
<feature type="binding site" evidence="14">
    <location>
        <position position="106"/>
    </location>
    <ligand>
        <name>[4Fe-4S] cluster</name>
        <dbReference type="ChEBI" id="CHEBI:49883"/>
        <label>1</label>
    </ligand>
</feature>
<evidence type="ECO:0000256" key="2">
    <source>
        <dbReference type="ARBA" id="ARBA00022485"/>
    </source>
</evidence>
<dbReference type="InterPro" id="IPR007197">
    <property type="entry name" value="rSAM"/>
</dbReference>
<comment type="cofactor">
    <cofactor evidence="14">
        <name>[4Fe-4S] cluster</name>
        <dbReference type="ChEBI" id="CHEBI:49883"/>
    </cofactor>
    <text evidence="14">Binds 2 [4Fe-4S] clusters. One cluster is coordinated with 3 cysteines and an exchangeable S-adenosyl-L-methionine.</text>
</comment>
<evidence type="ECO:0000256" key="5">
    <source>
        <dbReference type="ARBA" id="ARBA00022694"/>
    </source>
</evidence>
<evidence type="ECO:0000256" key="3">
    <source>
        <dbReference type="ARBA" id="ARBA00022679"/>
    </source>
</evidence>
<dbReference type="EC" id="2.8.4.3" evidence="9 14"/>
<dbReference type="SFLD" id="SFLDG01061">
    <property type="entry name" value="methylthiotransferase"/>
    <property type="match status" value="1"/>
</dbReference>
<comment type="caution">
    <text evidence="15">The sequence shown here is derived from an EMBL/GenBank/DDBJ whole genome shotgun (WGS) entry which is preliminary data.</text>
</comment>
<dbReference type="Pfam" id="PF00919">
    <property type="entry name" value="UPF0004"/>
    <property type="match status" value="1"/>
</dbReference>
<feature type="binding site" evidence="14">
    <location>
        <position position="184"/>
    </location>
    <ligand>
        <name>[4Fe-4S] cluster</name>
        <dbReference type="ChEBI" id="CHEBI:49883"/>
        <label>2</label>
        <note>4Fe-4S-S-AdoMet</note>
    </ligand>
</feature>
<dbReference type="SMART" id="SM00729">
    <property type="entry name" value="Elp3"/>
    <property type="match status" value="1"/>
</dbReference>
<feature type="binding site" evidence="14">
    <location>
        <position position="37"/>
    </location>
    <ligand>
        <name>[4Fe-4S] cluster</name>
        <dbReference type="ChEBI" id="CHEBI:49883"/>
        <label>1</label>
    </ligand>
</feature>
<dbReference type="GO" id="GO:0051539">
    <property type="term" value="F:4 iron, 4 sulfur cluster binding"/>
    <property type="evidence" value="ECO:0007669"/>
    <property type="project" value="UniProtKB-UniRule"/>
</dbReference>
<accession>A0A1H8K396</accession>
<dbReference type="GO" id="GO:0035597">
    <property type="term" value="F:tRNA-2-methylthio-N(6)-dimethylallyladenosine(37) synthase activity"/>
    <property type="evidence" value="ECO:0007669"/>
    <property type="project" value="UniProtKB-EC"/>
</dbReference>
<dbReference type="InterPro" id="IPR020612">
    <property type="entry name" value="Methylthiotransferase_CS"/>
</dbReference>
<keyword evidence="3 14" id="KW-0808">Transferase</keyword>
<dbReference type="RefSeq" id="WP_092111744.1">
    <property type="nucleotide sequence ID" value="NZ_FOCN01000017.1"/>
</dbReference>
<organism evidence="15 16">
    <name type="scientific">Cryobacterium luteum</name>
    <dbReference type="NCBI Taxonomy" id="1424661"/>
    <lineage>
        <taxon>Bacteria</taxon>
        <taxon>Bacillati</taxon>
        <taxon>Actinomycetota</taxon>
        <taxon>Actinomycetes</taxon>
        <taxon>Micrococcales</taxon>
        <taxon>Microbacteriaceae</taxon>
        <taxon>Cryobacterium</taxon>
    </lineage>
</organism>
<dbReference type="InterPro" id="IPR058240">
    <property type="entry name" value="rSAM_sf"/>
</dbReference>
<comment type="similarity">
    <text evidence="14">Belongs to the methylthiotransferase family. MiaB subfamily.</text>
</comment>
<dbReference type="EMBL" id="SOFF01000003">
    <property type="protein sequence ID" value="TFB95115.1"/>
    <property type="molecule type" value="Genomic_DNA"/>
</dbReference>
<evidence type="ECO:0000256" key="1">
    <source>
        <dbReference type="ARBA" id="ARBA00003234"/>
    </source>
</evidence>
<dbReference type="SFLD" id="SFLDS00029">
    <property type="entry name" value="Radical_SAM"/>
    <property type="match status" value="1"/>
</dbReference>
<dbReference type="Gene3D" id="3.40.50.12160">
    <property type="entry name" value="Methylthiotransferase, N-terminal domain"/>
    <property type="match status" value="1"/>
</dbReference>
<comment type="catalytic activity">
    <reaction evidence="10 14">
        <text>N(6)-dimethylallyladenosine(37) in tRNA + (sulfur carrier)-SH + AH2 + 2 S-adenosyl-L-methionine = 2-methylsulfanyl-N(6)-dimethylallyladenosine(37) in tRNA + (sulfur carrier)-H + 5'-deoxyadenosine + L-methionine + A + S-adenosyl-L-homocysteine + 2 H(+)</text>
        <dbReference type="Rhea" id="RHEA:37067"/>
        <dbReference type="Rhea" id="RHEA-COMP:10375"/>
        <dbReference type="Rhea" id="RHEA-COMP:10376"/>
        <dbReference type="Rhea" id="RHEA-COMP:14737"/>
        <dbReference type="Rhea" id="RHEA-COMP:14739"/>
        <dbReference type="ChEBI" id="CHEBI:13193"/>
        <dbReference type="ChEBI" id="CHEBI:15378"/>
        <dbReference type="ChEBI" id="CHEBI:17319"/>
        <dbReference type="ChEBI" id="CHEBI:17499"/>
        <dbReference type="ChEBI" id="CHEBI:29917"/>
        <dbReference type="ChEBI" id="CHEBI:57844"/>
        <dbReference type="ChEBI" id="CHEBI:57856"/>
        <dbReference type="ChEBI" id="CHEBI:59789"/>
        <dbReference type="ChEBI" id="CHEBI:64428"/>
        <dbReference type="ChEBI" id="CHEBI:74415"/>
        <dbReference type="ChEBI" id="CHEBI:74417"/>
        <dbReference type="EC" id="2.8.4.3"/>
    </reaction>
</comment>
<dbReference type="SFLD" id="SFLDF00273">
    <property type="entry name" value="(dimethylallyl)adenosine_tRNA"/>
    <property type="match status" value="1"/>
</dbReference>
<dbReference type="InterPro" id="IPR002792">
    <property type="entry name" value="TRAM_dom"/>
</dbReference>
<keyword evidence="8 14" id="KW-0411">Iron-sulfur</keyword>
<dbReference type="AlphaFoldDB" id="A0A1H8K396"/>
<evidence type="ECO:0000256" key="11">
    <source>
        <dbReference type="ARBA" id="ARBA00068570"/>
    </source>
</evidence>
<keyword evidence="7 14" id="KW-0408">Iron</keyword>
<dbReference type="Proteomes" id="UP000297654">
    <property type="component" value="Unassembled WGS sequence"/>
</dbReference>
<keyword evidence="14" id="KW-0963">Cytoplasm</keyword>
<dbReference type="NCBIfam" id="TIGR00089">
    <property type="entry name" value="MiaB/RimO family radical SAM methylthiotransferase"/>
    <property type="match status" value="1"/>
</dbReference>
<keyword evidence="5 14" id="KW-0819">tRNA processing</keyword>